<sequence>MESQTRLGPQNNAFSVSKALFQSFGARSQRTEITAISGSSKQLRRHSEKSGFGLLGRLRLYIGWVDLRLFSQNDHCSHLQGDIRVNLKCLESNNHHSHFRGSVRSREPLTLPQNPIGRHRGDVRPENCPVGFVFQTYSVFR</sequence>
<dbReference type="Proteomes" id="UP000233551">
    <property type="component" value="Unassembled WGS sequence"/>
</dbReference>
<organism evidence="2 3">
    <name type="scientific">Punica granatum</name>
    <name type="common">Pomegranate</name>
    <dbReference type="NCBI Taxonomy" id="22663"/>
    <lineage>
        <taxon>Eukaryota</taxon>
        <taxon>Viridiplantae</taxon>
        <taxon>Streptophyta</taxon>
        <taxon>Embryophyta</taxon>
        <taxon>Tracheophyta</taxon>
        <taxon>Spermatophyta</taxon>
        <taxon>Magnoliopsida</taxon>
        <taxon>eudicotyledons</taxon>
        <taxon>Gunneridae</taxon>
        <taxon>Pentapetalae</taxon>
        <taxon>rosids</taxon>
        <taxon>malvids</taxon>
        <taxon>Myrtales</taxon>
        <taxon>Lythraceae</taxon>
        <taxon>Punica</taxon>
    </lineage>
</organism>
<evidence type="ECO:0000313" key="2">
    <source>
        <dbReference type="EMBL" id="PKI60644.1"/>
    </source>
</evidence>
<evidence type="ECO:0000313" key="3">
    <source>
        <dbReference type="Proteomes" id="UP000233551"/>
    </source>
</evidence>
<accession>A0A2I0JWE4</accession>
<protein>
    <submittedName>
        <fullName evidence="2">Uncharacterized protein</fullName>
    </submittedName>
</protein>
<dbReference type="EMBL" id="PGOL01001139">
    <property type="protein sequence ID" value="PKI60644.1"/>
    <property type="molecule type" value="Genomic_DNA"/>
</dbReference>
<proteinExistence type="predicted"/>
<gene>
    <name evidence="2" type="ORF">CRG98_018962</name>
</gene>
<evidence type="ECO:0000256" key="1">
    <source>
        <dbReference type="SAM" id="MobiDB-lite"/>
    </source>
</evidence>
<comment type="caution">
    <text evidence="2">The sequence shown here is derived from an EMBL/GenBank/DDBJ whole genome shotgun (WGS) entry which is preliminary data.</text>
</comment>
<name>A0A2I0JWE4_PUNGR</name>
<dbReference type="AlphaFoldDB" id="A0A2I0JWE4"/>
<feature type="region of interest" description="Disordered" evidence="1">
    <location>
        <begin position="100"/>
        <end position="122"/>
    </location>
</feature>
<keyword evidence="3" id="KW-1185">Reference proteome</keyword>
<reference evidence="2 3" key="1">
    <citation type="submission" date="2017-11" db="EMBL/GenBank/DDBJ databases">
        <title>De-novo sequencing of pomegranate (Punica granatum L.) genome.</title>
        <authorList>
            <person name="Akparov Z."/>
            <person name="Amiraslanov A."/>
            <person name="Hajiyeva S."/>
            <person name="Abbasov M."/>
            <person name="Kaur K."/>
            <person name="Hamwieh A."/>
            <person name="Solovyev V."/>
            <person name="Salamov A."/>
            <person name="Braich B."/>
            <person name="Kosarev P."/>
            <person name="Mahmoud A."/>
            <person name="Hajiyev E."/>
            <person name="Babayeva S."/>
            <person name="Izzatullayeva V."/>
            <person name="Mammadov A."/>
            <person name="Mammadov A."/>
            <person name="Sharifova S."/>
            <person name="Ojaghi J."/>
            <person name="Eynullazada K."/>
            <person name="Bayramov B."/>
            <person name="Abdulazimova A."/>
            <person name="Shahmuradov I."/>
        </authorList>
    </citation>
    <scope>NUCLEOTIDE SEQUENCE [LARGE SCALE GENOMIC DNA]</scope>
    <source>
        <strain evidence="3">cv. AG2017</strain>
        <tissue evidence="2">Leaf</tissue>
    </source>
</reference>